<dbReference type="AlphaFoldDB" id="A0A7S3I8G5"/>
<evidence type="ECO:0000313" key="1">
    <source>
        <dbReference type="EMBL" id="CAE0315953.1"/>
    </source>
</evidence>
<proteinExistence type="predicted"/>
<protein>
    <submittedName>
        <fullName evidence="1">Uncharacterized protein</fullName>
    </submittedName>
</protein>
<dbReference type="EMBL" id="HBIE01035958">
    <property type="protein sequence ID" value="CAE0315953.1"/>
    <property type="molecule type" value="Transcribed_RNA"/>
</dbReference>
<sequence>MQVLAFASSNPSVKFSRAVTLSFLLSDEPSLGLKQEGVAMVCIFAVLLQGSCLSLVARELSTSDLVLGGGVIHLHALVVKSVLEAALLLTQVVQLRRFLIRRRGRDEIALLLVLELRCQLEDLLILVILRLVALRQQALLIINSVAHEAALIL</sequence>
<reference evidence="1" key="1">
    <citation type="submission" date="2021-01" db="EMBL/GenBank/DDBJ databases">
        <authorList>
            <person name="Corre E."/>
            <person name="Pelletier E."/>
            <person name="Niang G."/>
            <person name="Scheremetjew M."/>
            <person name="Finn R."/>
            <person name="Kale V."/>
            <person name="Holt S."/>
            <person name="Cochrane G."/>
            <person name="Meng A."/>
            <person name="Brown T."/>
            <person name="Cohen L."/>
        </authorList>
    </citation>
    <scope>NUCLEOTIDE SEQUENCE</scope>
    <source>
        <strain evidence="1">Fehren 1</strain>
    </source>
</reference>
<gene>
    <name evidence="1" type="ORF">FEHR0123_LOCUS10886</name>
</gene>
<name>A0A7S3I8G5_9SPIT</name>
<organism evidence="1">
    <name type="scientific">Favella ehrenbergii</name>
    <dbReference type="NCBI Taxonomy" id="182087"/>
    <lineage>
        <taxon>Eukaryota</taxon>
        <taxon>Sar</taxon>
        <taxon>Alveolata</taxon>
        <taxon>Ciliophora</taxon>
        <taxon>Intramacronucleata</taxon>
        <taxon>Spirotrichea</taxon>
        <taxon>Choreotrichia</taxon>
        <taxon>Tintinnida</taxon>
        <taxon>Xystonellidae</taxon>
        <taxon>Favella</taxon>
    </lineage>
</organism>
<accession>A0A7S3I8G5</accession>